<dbReference type="EC" id="2.7.13.3" evidence="3"/>
<evidence type="ECO:0000256" key="6">
    <source>
        <dbReference type="ARBA" id="ARBA00022741"/>
    </source>
</evidence>
<dbReference type="PROSITE" id="PS50110">
    <property type="entry name" value="RESPONSE_REGULATORY"/>
    <property type="match status" value="1"/>
</dbReference>
<dbReference type="GO" id="GO:0006935">
    <property type="term" value="P:chemotaxis"/>
    <property type="evidence" value="ECO:0007669"/>
    <property type="project" value="UniProtKB-UniRule"/>
</dbReference>
<feature type="domain" description="CheB-type methylesterase" evidence="18">
    <location>
        <begin position="16"/>
        <end position="208"/>
    </location>
</feature>
<dbReference type="SUPFAM" id="SSF52172">
    <property type="entry name" value="CheY-like"/>
    <property type="match status" value="1"/>
</dbReference>
<evidence type="ECO:0000256" key="3">
    <source>
        <dbReference type="ARBA" id="ARBA00012438"/>
    </source>
</evidence>
<dbReference type="PROSITE" id="PS50113">
    <property type="entry name" value="PAC"/>
    <property type="match status" value="1"/>
</dbReference>
<dbReference type="Gene3D" id="3.30.450.20">
    <property type="entry name" value="PAS domain"/>
    <property type="match status" value="2"/>
</dbReference>
<dbReference type="Gene3D" id="3.40.50.180">
    <property type="entry name" value="Methylesterase CheB, C-terminal domain"/>
    <property type="match status" value="1"/>
</dbReference>
<proteinExistence type="predicted"/>
<evidence type="ECO:0000256" key="2">
    <source>
        <dbReference type="ARBA" id="ARBA00004370"/>
    </source>
</evidence>
<dbReference type="Pfam" id="PF00072">
    <property type="entry name" value="Response_reg"/>
    <property type="match status" value="1"/>
</dbReference>
<comment type="catalytic activity">
    <reaction evidence="1">
        <text>ATP + protein L-histidine = ADP + protein N-phospho-L-histidine.</text>
        <dbReference type="EC" id="2.7.13.3"/>
    </reaction>
</comment>
<keyword evidence="13" id="KW-0175">Coiled coil</keyword>
<dbReference type="Pfam" id="PF03705">
    <property type="entry name" value="CheR_N"/>
    <property type="match status" value="1"/>
</dbReference>
<feature type="domain" description="Response regulatory" evidence="15">
    <location>
        <begin position="1454"/>
        <end position="1575"/>
    </location>
</feature>
<dbReference type="SMART" id="SM00388">
    <property type="entry name" value="HisKA"/>
    <property type="match status" value="1"/>
</dbReference>
<dbReference type="SUPFAM" id="SSF55781">
    <property type="entry name" value="GAF domain-like"/>
    <property type="match status" value="1"/>
</dbReference>
<dbReference type="CDD" id="cd00130">
    <property type="entry name" value="PAS"/>
    <property type="match status" value="1"/>
</dbReference>
<dbReference type="InterPro" id="IPR000780">
    <property type="entry name" value="CheR_MeTrfase"/>
</dbReference>
<dbReference type="Pfam" id="PF01739">
    <property type="entry name" value="CheR"/>
    <property type="match status" value="1"/>
</dbReference>
<dbReference type="SMART" id="SM00448">
    <property type="entry name" value="REC"/>
    <property type="match status" value="1"/>
</dbReference>
<dbReference type="PANTHER" id="PTHR24422:SF27">
    <property type="entry name" value="PROTEIN-GLUTAMATE O-METHYLTRANSFERASE"/>
    <property type="match status" value="1"/>
</dbReference>
<keyword evidence="4" id="KW-0808">Transferase</keyword>
<keyword evidence="11" id="KW-0378">Hydrolase</keyword>
<dbReference type="GO" id="GO:0005737">
    <property type="term" value="C:cytoplasm"/>
    <property type="evidence" value="ECO:0007669"/>
    <property type="project" value="InterPro"/>
</dbReference>
<dbReference type="Pfam" id="PF13596">
    <property type="entry name" value="PAS_10"/>
    <property type="match status" value="1"/>
</dbReference>
<evidence type="ECO:0000313" key="20">
    <source>
        <dbReference type="EMBL" id="MBE9030077.1"/>
    </source>
</evidence>
<dbReference type="GO" id="GO:0016020">
    <property type="term" value="C:membrane"/>
    <property type="evidence" value="ECO:0007669"/>
    <property type="project" value="UniProtKB-SubCell"/>
</dbReference>
<dbReference type="InterPro" id="IPR036890">
    <property type="entry name" value="HATPase_C_sf"/>
</dbReference>
<feature type="active site" evidence="11">
    <location>
        <position position="28"/>
    </location>
</feature>
<feature type="active site" evidence="11">
    <location>
        <position position="55"/>
    </location>
</feature>
<dbReference type="SUPFAM" id="SSF53335">
    <property type="entry name" value="S-adenosyl-L-methionine-dependent methyltransferases"/>
    <property type="match status" value="1"/>
</dbReference>
<dbReference type="Pfam" id="PF02518">
    <property type="entry name" value="HATPase_c"/>
    <property type="match status" value="1"/>
</dbReference>
<dbReference type="Gene3D" id="3.40.50.150">
    <property type="entry name" value="Vaccinia Virus protein VP39"/>
    <property type="match status" value="1"/>
</dbReference>
<dbReference type="InterPro" id="IPR011006">
    <property type="entry name" value="CheY-like_superfamily"/>
</dbReference>
<dbReference type="InterPro" id="IPR003594">
    <property type="entry name" value="HATPase_dom"/>
</dbReference>
<dbReference type="GO" id="GO:0008757">
    <property type="term" value="F:S-adenosylmethionine-dependent methyltransferase activity"/>
    <property type="evidence" value="ECO:0007669"/>
    <property type="project" value="InterPro"/>
</dbReference>
<dbReference type="InterPro" id="IPR029016">
    <property type="entry name" value="GAF-like_dom_sf"/>
</dbReference>
<evidence type="ECO:0000259" key="15">
    <source>
        <dbReference type="PROSITE" id="PS50110"/>
    </source>
</evidence>
<dbReference type="RefSeq" id="WP_264324904.1">
    <property type="nucleotide sequence ID" value="NZ_JADEXQ010000028.1"/>
</dbReference>
<comment type="subcellular location">
    <subcellularLocation>
        <location evidence="2">Membrane</location>
    </subcellularLocation>
</comment>
<evidence type="ECO:0000256" key="12">
    <source>
        <dbReference type="PROSITE-ProRule" id="PRU00169"/>
    </source>
</evidence>
<evidence type="ECO:0000259" key="14">
    <source>
        <dbReference type="PROSITE" id="PS50109"/>
    </source>
</evidence>
<dbReference type="SUPFAM" id="SSF52738">
    <property type="entry name" value="Methylesterase CheB, C-terminal domain"/>
    <property type="match status" value="1"/>
</dbReference>
<keyword evidence="7" id="KW-0418">Kinase</keyword>
<dbReference type="InterPro" id="IPR035965">
    <property type="entry name" value="PAS-like_dom_sf"/>
</dbReference>
<feature type="domain" description="PAS" evidence="16">
    <location>
        <begin position="1048"/>
        <end position="1119"/>
    </location>
</feature>
<dbReference type="Proteomes" id="UP000625316">
    <property type="component" value="Unassembled WGS sequence"/>
</dbReference>
<gene>
    <name evidence="20" type="ORF">IQ266_10090</name>
</gene>
<dbReference type="GO" id="GO:0005524">
    <property type="term" value="F:ATP binding"/>
    <property type="evidence" value="ECO:0007669"/>
    <property type="project" value="UniProtKB-KW"/>
</dbReference>
<dbReference type="InterPro" id="IPR000673">
    <property type="entry name" value="Sig_transdc_resp-reg_Me-estase"/>
</dbReference>
<dbReference type="FunFam" id="1.10.287.130:FF:000004">
    <property type="entry name" value="Ethylene receptor 1"/>
    <property type="match status" value="1"/>
</dbReference>
<dbReference type="InterPro" id="IPR001610">
    <property type="entry name" value="PAC"/>
</dbReference>
<evidence type="ECO:0000256" key="1">
    <source>
        <dbReference type="ARBA" id="ARBA00000085"/>
    </source>
</evidence>
<dbReference type="SUPFAM" id="SSF47757">
    <property type="entry name" value="Chemotaxis receptor methyltransferase CheR, N-terminal domain"/>
    <property type="match status" value="1"/>
</dbReference>
<evidence type="ECO:0000259" key="16">
    <source>
        <dbReference type="PROSITE" id="PS50112"/>
    </source>
</evidence>
<dbReference type="PROSITE" id="PS50109">
    <property type="entry name" value="HIS_KIN"/>
    <property type="match status" value="1"/>
</dbReference>
<evidence type="ECO:0000256" key="11">
    <source>
        <dbReference type="PROSITE-ProRule" id="PRU00050"/>
    </source>
</evidence>
<evidence type="ECO:0000256" key="7">
    <source>
        <dbReference type="ARBA" id="ARBA00022777"/>
    </source>
</evidence>
<dbReference type="InterPro" id="IPR036097">
    <property type="entry name" value="HisK_dim/P_sf"/>
</dbReference>
<keyword evidence="11" id="KW-0145">Chemotaxis</keyword>
<dbReference type="GO" id="GO:0000156">
    <property type="term" value="F:phosphorelay response regulator activity"/>
    <property type="evidence" value="ECO:0007669"/>
    <property type="project" value="InterPro"/>
</dbReference>
<evidence type="ECO:0000256" key="5">
    <source>
        <dbReference type="ARBA" id="ARBA00022692"/>
    </source>
</evidence>
<dbReference type="NCBIfam" id="TIGR00229">
    <property type="entry name" value="sensory_box"/>
    <property type="match status" value="1"/>
</dbReference>
<dbReference type="PRINTS" id="PR00996">
    <property type="entry name" value="CHERMTFRASE"/>
</dbReference>
<sequence>MTEQQVTPEIVVDSDQPSDFYVVGIGASAGGLQPLEDFFANLPLDTGACFVVVQHLSPDFKSLMKELLERSTSMPICKVEHQMAPKPNSIFLIPPGHNLVLRDRHFHLSSQNRDLALPAPQYPINLFFQSLAEEYGDQAMGVILSGTGTDGTRGLQAINEAGGLTFVQEPTSAEFDGMPNSAINTRIIDQILSPDKLAQRITSLMGSLPLINDLRAETKFHKRAEPYLEQIIQTLAEKEKVDFSYYREKTLSRRIHRRCIATGFQSLEDYVQHLQQSEEERVLLRSDLLIKVTHFFRNPEAWSFLEKQILPGLIDIMEPNNPLRLWSAACATGEEAYSLALLLHELADHANKPVHAKIFATDLDQDALDQASQGIYPETIRNELPSHLLKKYFDQKGDDTFQIKREIREIVIFANHNLVTDAGFTKLHLVSCRNVLIYMQAQLQQKVLCSLNFSLRSNGILFLGESENLGDVENAFVTLQPRWKLYQKFRGTGLLNLPQINPMQLRPTRRTAPRPTSSLDPILESTLRSIVMRRSATCLVIDRHNELVHVAGGSTDILVVPEGRLTNKLSDRVVPSLRLPLSTAINRARRAGEEGVFYRGIALRENPPLKTVKLEVWHQEGNTPAGDCVIVLIEADEPVSIPATITVFEPGDEAQNQIAEVEYELQQTRENLQATIEELETTNEEQQATNEELVASNEELQSTNEELHSVNEELYTVNSEYQAKIQELLELNSDMDNLLESTEIGVVFLDKHLTIRKFTPAARTVFKLVDSDLGRAIGDLSHNMELDNFEELALSVLGSDRPLSREIKLQANDLADQYLLIRMHPYHLLGRDTDGIVVSFVDISRLKVTEQSLRQTQVQLTATNEGLEQRVQERTQVLQSFSQSLEMLLQVKASTYNSEIEQLEAYLEVGKSVFGLSQASLFCLEQHDLRLAAVSSSEPLSVNVGQTFSLDLNDAWLPWELNQKAIALTPIDPLDLDQHPLYGNAGIQTYFATQLQMAGNCVGILEFVSKDVRTTDFEQTDFEILELIAISLLDAISQSRTHQILQAQEAMYRRLYNETPVMLHSIDQAGCLLSVSDYWLEKMGYTRETVLGQQATVFMTEASQLYAQRVVLPEFLKAGVCWDIPYQFIRKDGQVLDVLLSSTAEKDATGEIIQSLAVMVDVTESRRLQHELQQAQALAKAKTKADLANRAKNRFLASITHELRTPLNSILGFSELLSRDTTLNPDQQEEITTIRRSGHHLLSLINDVLDLSKIEAEQFTLVNTHFDLYTLLEQDIANIFQPQAISKQLTFKIQLDHSVPQYVYTDLARLRQILTNLLDNAIKFTQHGQITIQGSAVPILDNDKTSTTDTPSHLLRLVVKDTGVGIAPQILPNIFEAFTQSETIHHPTGTGLGLNISQQLATLLGGSIVAHSQVGQGSTFTLTLPVQLSTEAENTTTSASSTIIGLAPGQAAARILIIENDVDNQKYLRSLLQQVGFETQAVHCAESVLQICEDWQPDLIFVDIQLLNHDAEAIVQSLKHHGIDGQARPLVVITTQTLTRQQTEILAVGLAIGCDGYMVKPVTAAQILSEIQRHLAVRYSYAPSSPIALEPSLSVIPDTPAMLSVEQLQNLPKVWLLDFHHALATGSTKQIYQLLDQLPVEFSEVAIVLENQVSKYQFQALLDLLEPFCHTAESAS</sequence>
<keyword evidence="6" id="KW-0547">Nucleotide-binding</keyword>
<dbReference type="SUPFAM" id="SSF47384">
    <property type="entry name" value="Homodimeric domain of signal transducing histidine kinase"/>
    <property type="match status" value="1"/>
</dbReference>
<protein>
    <recommendedName>
        <fullName evidence="3">histidine kinase</fullName>
        <ecNumber evidence="3">2.7.13.3</ecNumber>
    </recommendedName>
</protein>
<dbReference type="InterPro" id="IPR005467">
    <property type="entry name" value="His_kinase_dom"/>
</dbReference>
<dbReference type="InterPro" id="IPR000014">
    <property type="entry name" value="PAS"/>
</dbReference>
<dbReference type="InterPro" id="IPR022641">
    <property type="entry name" value="CheR_N"/>
</dbReference>
<keyword evidence="8" id="KW-0067">ATP-binding</keyword>
<dbReference type="SUPFAM" id="SSF55874">
    <property type="entry name" value="ATPase domain of HSP90 chaperone/DNA topoisomerase II/histidine kinase"/>
    <property type="match status" value="1"/>
</dbReference>
<organism evidence="20 21">
    <name type="scientific">Romeriopsis navalis LEGE 11480</name>
    <dbReference type="NCBI Taxonomy" id="2777977"/>
    <lineage>
        <taxon>Bacteria</taxon>
        <taxon>Bacillati</taxon>
        <taxon>Cyanobacteriota</taxon>
        <taxon>Cyanophyceae</taxon>
        <taxon>Leptolyngbyales</taxon>
        <taxon>Leptolyngbyaceae</taxon>
        <taxon>Romeriopsis</taxon>
        <taxon>Romeriopsis navalis</taxon>
    </lineage>
</organism>
<reference evidence="20" key="1">
    <citation type="submission" date="2020-10" db="EMBL/GenBank/DDBJ databases">
        <authorList>
            <person name="Castelo-Branco R."/>
            <person name="Eusebio N."/>
            <person name="Adriana R."/>
            <person name="Vieira A."/>
            <person name="Brugerolle De Fraissinette N."/>
            <person name="Rezende De Castro R."/>
            <person name="Schneider M.P."/>
            <person name="Vasconcelos V."/>
            <person name="Leao P.N."/>
        </authorList>
    </citation>
    <scope>NUCLEOTIDE SEQUENCE</scope>
    <source>
        <strain evidence="20">LEGE 11480</strain>
    </source>
</reference>
<keyword evidence="10" id="KW-0472">Membrane</keyword>
<feature type="active site" evidence="11">
    <location>
        <position position="150"/>
    </location>
</feature>
<dbReference type="InterPro" id="IPR029063">
    <property type="entry name" value="SAM-dependent_MTases_sf"/>
</dbReference>
<evidence type="ECO:0000256" key="9">
    <source>
        <dbReference type="ARBA" id="ARBA00022989"/>
    </source>
</evidence>
<dbReference type="EMBL" id="JADEXQ010000028">
    <property type="protein sequence ID" value="MBE9030077.1"/>
    <property type="molecule type" value="Genomic_DNA"/>
</dbReference>
<dbReference type="InterPro" id="IPR001789">
    <property type="entry name" value="Sig_transdc_resp-reg_receiver"/>
</dbReference>
<dbReference type="GO" id="GO:0008984">
    <property type="term" value="F:protein-glutamate methylesterase activity"/>
    <property type="evidence" value="ECO:0007669"/>
    <property type="project" value="InterPro"/>
</dbReference>
<dbReference type="InterPro" id="IPR035909">
    <property type="entry name" value="CheB_C"/>
</dbReference>
<dbReference type="SUPFAM" id="SSF55785">
    <property type="entry name" value="PYP-like sensor domain (PAS domain)"/>
    <property type="match status" value="2"/>
</dbReference>
<dbReference type="InterPro" id="IPR003661">
    <property type="entry name" value="HisK_dim/P_dom"/>
</dbReference>
<dbReference type="CDD" id="cd00082">
    <property type="entry name" value="HisKA"/>
    <property type="match status" value="1"/>
</dbReference>
<feature type="coiled-coil region" evidence="13">
    <location>
        <begin position="651"/>
        <end position="741"/>
    </location>
</feature>
<keyword evidence="12" id="KW-0597">Phosphoprotein</keyword>
<dbReference type="GO" id="GO:0000155">
    <property type="term" value="F:phosphorelay sensor kinase activity"/>
    <property type="evidence" value="ECO:0007669"/>
    <property type="project" value="InterPro"/>
</dbReference>
<dbReference type="InterPro" id="IPR050903">
    <property type="entry name" value="Bact_Chemotaxis_MeTrfase"/>
</dbReference>
<feature type="modified residue" description="4-aspartylphosphate" evidence="12">
    <location>
        <position position="1503"/>
    </location>
</feature>
<dbReference type="CDD" id="cd16922">
    <property type="entry name" value="HATPase_EvgS-ArcB-TorS-like"/>
    <property type="match status" value="1"/>
</dbReference>
<comment type="caution">
    <text evidence="20">The sequence shown here is derived from an EMBL/GenBank/DDBJ whole genome shotgun (WGS) entry which is preliminary data.</text>
</comment>
<keyword evidence="21" id="KW-1185">Reference proteome</keyword>
<evidence type="ECO:0000313" key="21">
    <source>
        <dbReference type="Proteomes" id="UP000625316"/>
    </source>
</evidence>
<evidence type="ECO:0000256" key="13">
    <source>
        <dbReference type="SAM" id="Coils"/>
    </source>
</evidence>
<dbReference type="CDD" id="cd16434">
    <property type="entry name" value="CheB-CheR_fusion"/>
    <property type="match status" value="1"/>
</dbReference>
<dbReference type="PROSITE" id="PS50122">
    <property type="entry name" value="CHEB"/>
    <property type="match status" value="1"/>
</dbReference>
<feature type="domain" description="PAC" evidence="17">
    <location>
        <begin position="1122"/>
        <end position="1174"/>
    </location>
</feature>
<keyword evidence="9" id="KW-1133">Transmembrane helix</keyword>
<dbReference type="PANTHER" id="PTHR24422">
    <property type="entry name" value="CHEMOTAXIS PROTEIN METHYLTRANSFERASE"/>
    <property type="match status" value="1"/>
</dbReference>
<dbReference type="Gene3D" id="3.30.450.40">
    <property type="match status" value="1"/>
</dbReference>
<dbReference type="InterPro" id="IPR000700">
    <property type="entry name" value="PAS-assoc_C"/>
</dbReference>
<dbReference type="Pfam" id="PF13426">
    <property type="entry name" value="PAS_9"/>
    <property type="match status" value="1"/>
</dbReference>
<evidence type="ECO:0000259" key="19">
    <source>
        <dbReference type="PROSITE" id="PS50123"/>
    </source>
</evidence>
<feature type="domain" description="CheR-type methyltransferase" evidence="19">
    <location>
        <begin position="228"/>
        <end position="469"/>
    </location>
</feature>
<dbReference type="PROSITE" id="PS50112">
    <property type="entry name" value="PAS"/>
    <property type="match status" value="1"/>
</dbReference>
<evidence type="ECO:0000256" key="4">
    <source>
        <dbReference type="ARBA" id="ARBA00022679"/>
    </source>
</evidence>
<dbReference type="Gene3D" id="3.40.50.2300">
    <property type="match status" value="1"/>
</dbReference>
<dbReference type="Pfam" id="PF00512">
    <property type="entry name" value="HisKA"/>
    <property type="match status" value="1"/>
</dbReference>
<dbReference type="Gene3D" id="1.10.287.130">
    <property type="match status" value="1"/>
</dbReference>
<evidence type="ECO:0000256" key="8">
    <source>
        <dbReference type="ARBA" id="ARBA00022840"/>
    </source>
</evidence>
<dbReference type="SMART" id="SM00091">
    <property type="entry name" value="PAS"/>
    <property type="match status" value="2"/>
</dbReference>
<evidence type="ECO:0000259" key="17">
    <source>
        <dbReference type="PROSITE" id="PS50113"/>
    </source>
</evidence>
<evidence type="ECO:0000259" key="18">
    <source>
        <dbReference type="PROSITE" id="PS50122"/>
    </source>
</evidence>
<dbReference type="SMART" id="SM00086">
    <property type="entry name" value="PAC"/>
    <property type="match status" value="1"/>
</dbReference>
<dbReference type="SMART" id="SM00138">
    <property type="entry name" value="MeTrc"/>
    <property type="match status" value="1"/>
</dbReference>
<dbReference type="InterPro" id="IPR022642">
    <property type="entry name" value="CheR_C"/>
</dbReference>
<name>A0A928Z3J0_9CYAN</name>
<dbReference type="SMART" id="SM00387">
    <property type="entry name" value="HATPase_c"/>
    <property type="match status" value="1"/>
</dbReference>
<dbReference type="Gene3D" id="3.30.565.10">
    <property type="entry name" value="Histidine kinase-like ATPase, C-terminal domain"/>
    <property type="match status" value="1"/>
</dbReference>
<evidence type="ECO:0000256" key="10">
    <source>
        <dbReference type="ARBA" id="ARBA00023136"/>
    </source>
</evidence>
<dbReference type="PROSITE" id="PS50123">
    <property type="entry name" value="CHER"/>
    <property type="match status" value="1"/>
</dbReference>
<accession>A0A928Z3J0</accession>
<feature type="domain" description="Histidine kinase" evidence="14">
    <location>
        <begin position="1198"/>
        <end position="1428"/>
    </location>
</feature>
<keyword evidence="5" id="KW-0812">Transmembrane</keyword>
<dbReference type="Pfam" id="PF01339">
    <property type="entry name" value="CheB_methylest"/>
    <property type="match status" value="1"/>
</dbReference>